<dbReference type="PANTHER" id="PTHR30461">
    <property type="entry name" value="DNA-INVERTASE FROM LAMBDOID PROPHAGE"/>
    <property type="match status" value="1"/>
</dbReference>
<accession>A0ABQ2A8D0</accession>
<keyword evidence="3" id="KW-0233">DNA recombination</keyword>
<evidence type="ECO:0000256" key="3">
    <source>
        <dbReference type="ARBA" id="ARBA00023172"/>
    </source>
</evidence>
<dbReference type="PANTHER" id="PTHR30461:SF23">
    <property type="entry name" value="DNA RECOMBINASE-RELATED"/>
    <property type="match status" value="1"/>
</dbReference>
<feature type="domain" description="Resolvase/invertase-type recombinase catalytic" evidence="5">
    <location>
        <begin position="2"/>
        <end position="151"/>
    </location>
</feature>
<dbReference type="Gene3D" id="3.90.1750.20">
    <property type="entry name" value="Putative Large Serine Recombinase, Chain B, Domain 2"/>
    <property type="match status" value="1"/>
</dbReference>
<evidence type="ECO:0008006" key="9">
    <source>
        <dbReference type="Google" id="ProtNLM"/>
    </source>
</evidence>
<dbReference type="PROSITE" id="PS00397">
    <property type="entry name" value="RECOMBINASES_1"/>
    <property type="match status" value="1"/>
</dbReference>
<dbReference type="Gene3D" id="3.40.50.1390">
    <property type="entry name" value="Resolvase, N-terminal catalytic domain"/>
    <property type="match status" value="1"/>
</dbReference>
<gene>
    <name evidence="7" type="ORF">GCM10007362_51740</name>
</gene>
<dbReference type="CDD" id="cd00338">
    <property type="entry name" value="Ser_Recombinase"/>
    <property type="match status" value="1"/>
</dbReference>
<evidence type="ECO:0000256" key="1">
    <source>
        <dbReference type="ARBA" id="ARBA00022908"/>
    </source>
</evidence>
<name>A0ABQ2A8D0_9BACL</name>
<comment type="caution">
    <text evidence="7">The sequence shown here is derived from an EMBL/GenBank/DDBJ whole genome shotgun (WGS) entry which is preliminary data.</text>
</comment>
<feature type="active site" description="O-(5'-phospho-DNA)-serine intermediate" evidence="4">
    <location>
        <position position="10"/>
    </location>
</feature>
<dbReference type="InterPro" id="IPR006118">
    <property type="entry name" value="Recombinase_CS"/>
</dbReference>
<dbReference type="Pfam" id="PF07508">
    <property type="entry name" value="Recombinase"/>
    <property type="match status" value="1"/>
</dbReference>
<dbReference type="PROSITE" id="PS51736">
    <property type="entry name" value="RECOMBINASES_3"/>
    <property type="match status" value="1"/>
</dbReference>
<dbReference type="InterPro" id="IPR006119">
    <property type="entry name" value="Resolv_N"/>
</dbReference>
<evidence type="ECO:0000313" key="7">
    <source>
        <dbReference type="EMBL" id="GGH88085.1"/>
    </source>
</evidence>
<reference evidence="8" key="1">
    <citation type="journal article" date="2019" name="Int. J. Syst. Evol. Microbiol.">
        <title>The Global Catalogue of Microorganisms (GCM) 10K type strain sequencing project: providing services to taxonomists for standard genome sequencing and annotation.</title>
        <authorList>
            <consortium name="The Broad Institute Genomics Platform"/>
            <consortium name="The Broad Institute Genome Sequencing Center for Infectious Disease"/>
            <person name="Wu L."/>
            <person name="Ma J."/>
        </authorList>
    </citation>
    <scope>NUCLEOTIDE SEQUENCE [LARGE SCALE GENOMIC DNA]</scope>
    <source>
        <strain evidence="8">CCM 8702</strain>
    </source>
</reference>
<dbReference type="Proteomes" id="UP000605427">
    <property type="component" value="Unassembled WGS sequence"/>
</dbReference>
<dbReference type="RefSeq" id="WP_172247940.1">
    <property type="nucleotide sequence ID" value="NZ_BMDD01000013.1"/>
</dbReference>
<organism evidence="7 8">
    <name type="scientific">Saccharibacillus endophyticus</name>
    <dbReference type="NCBI Taxonomy" id="2060666"/>
    <lineage>
        <taxon>Bacteria</taxon>
        <taxon>Bacillati</taxon>
        <taxon>Bacillota</taxon>
        <taxon>Bacilli</taxon>
        <taxon>Bacillales</taxon>
        <taxon>Paenibacillaceae</taxon>
        <taxon>Saccharibacillus</taxon>
    </lineage>
</organism>
<dbReference type="Pfam" id="PF00239">
    <property type="entry name" value="Resolvase"/>
    <property type="match status" value="1"/>
</dbReference>
<feature type="domain" description="Recombinase" evidence="6">
    <location>
        <begin position="159"/>
        <end position="280"/>
    </location>
</feature>
<evidence type="ECO:0000256" key="2">
    <source>
        <dbReference type="ARBA" id="ARBA00023125"/>
    </source>
</evidence>
<keyword evidence="8" id="KW-1185">Reference proteome</keyword>
<evidence type="ECO:0000259" key="5">
    <source>
        <dbReference type="PROSITE" id="PS51736"/>
    </source>
</evidence>
<dbReference type="EMBL" id="BMDD01000013">
    <property type="protein sequence ID" value="GGH88085.1"/>
    <property type="molecule type" value="Genomic_DNA"/>
</dbReference>
<dbReference type="SUPFAM" id="SSF53041">
    <property type="entry name" value="Resolvase-like"/>
    <property type="match status" value="1"/>
</dbReference>
<sequence>MNVVTYLRVSSEQQAERELSIPAQREALQRYADERGWNIVAEYVDEARSAKTDERPAFQQMIGIAQKTNKTFEAIVVHKFDRFSRSRADHAIYKALLKKHGVVVVSASEPIEADTPHGFLLESMLEVISEFYNVNLRHETLKGMRENAAQGFHCGGRVPFGYRRTQIGRKVMYELGAKHEVALIRQIFQMAAEGQGGKRIAGELNRQSVIAGKRWSPSTVLSILANPVYLGQRVWNKKKDADGKRNEISEWVITEDAHPAIVDQQLWDAAQSSLMQRKQSKTK</sequence>
<dbReference type="InterPro" id="IPR011109">
    <property type="entry name" value="DNA_bind_recombinase_dom"/>
</dbReference>
<proteinExistence type="predicted"/>
<dbReference type="PROSITE" id="PS51737">
    <property type="entry name" value="RECOMBINASE_DNA_BIND"/>
    <property type="match status" value="1"/>
</dbReference>
<evidence type="ECO:0000313" key="8">
    <source>
        <dbReference type="Proteomes" id="UP000605427"/>
    </source>
</evidence>
<keyword evidence="2" id="KW-0238">DNA-binding</keyword>
<keyword evidence="1" id="KW-0229">DNA integration</keyword>
<dbReference type="InterPro" id="IPR038109">
    <property type="entry name" value="DNA_bind_recomb_sf"/>
</dbReference>
<dbReference type="InterPro" id="IPR050639">
    <property type="entry name" value="SSR_resolvase"/>
</dbReference>
<dbReference type="SMART" id="SM00857">
    <property type="entry name" value="Resolvase"/>
    <property type="match status" value="1"/>
</dbReference>
<dbReference type="InterPro" id="IPR036162">
    <property type="entry name" value="Resolvase-like_N_sf"/>
</dbReference>
<evidence type="ECO:0000259" key="6">
    <source>
        <dbReference type="PROSITE" id="PS51737"/>
    </source>
</evidence>
<protein>
    <recommendedName>
        <fullName evidence="9">Recombinase family protein</fullName>
    </recommendedName>
</protein>
<evidence type="ECO:0000256" key="4">
    <source>
        <dbReference type="PROSITE-ProRule" id="PRU10137"/>
    </source>
</evidence>